<accession>W2CF19</accession>
<gene>
    <name evidence="1" type="ORF">T230_15545</name>
</gene>
<evidence type="ECO:0000313" key="2">
    <source>
        <dbReference type="Proteomes" id="UP000034982"/>
    </source>
</evidence>
<dbReference type="Proteomes" id="UP000034982">
    <property type="component" value="Unassembled WGS sequence"/>
</dbReference>
<protein>
    <submittedName>
        <fullName evidence="1">Uncharacterized protein</fullName>
    </submittedName>
</protein>
<reference evidence="1 2" key="1">
    <citation type="submission" date="2013-11" db="EMBL/GenBank/DDBJ databases">
        <title>Single cell genomics of uncultured Tannerella BU063 (oral taxon 286).</title>
        <authorList>
            <person name="Beall C.J."/>
            <person name="Campbell A.G."/>
            <person name="Griffen A.L."/>
            <person name="Podar M."/>
            <person name="Leys E.J."/>
        </authorList>
    </citation>
    <scope>NUCLEOTIDE SEQUENCE [LARGE SCALE GENOMIC DNA]</scope>
    <source>
        <strain evidence="1">Cell 1/3</strain>
    </source>
</reference>
<sequence>MQDFFTVILVQQKSVSILHSMRFQSEFQGEAPTGRDPII</sequence>
<evidence type="ECO:0000313" key="1">
    <source>
        <dbReference type="EMBL" id="ETK05849.1"/>
    </source>
</evidence>
<organism evidence="1 2">
    <name type="scientific">Tannerella sp. oral taxon BU063 isolate Cell 1/3</name>
    <dbReference type="NCBI Taxonomy" id="1411022"/>
    <lineage>
        <taxon>Bacteria</taxon>
        <taxon>Pseudomonadati</taxon>
        <taxon>Bacteroidota</taxon>
        <taxon>Bacteroidia</taxon>
        <taxon>Bacteroidales</taxon>
        <taxon>Tannerellaceae</taxon>
        <taxon>Tannerella</taxon>
    </lineage>
</organism>
<comment type="caution">
    <text evidence="1">The sequence shown here is derived from an EMBL/GenBank/DDBJ whole genome shotgun (WGS) entry which is preliminary data.</text>
</comment>
<dbReference type="AlphaFoldDB" id="W2CF19"/>
<name>W2CF19_9BACT</name>
<dbReference type="EMBL" id="AYYE01001260">
    <property type="protein sequence ID" value="ETK05849.1"/>
    <property type="molecule type" value="Genomic_DNA"/>
</dbReference>
<proteinExistence type="predicted"/>